<dbReference type="EMBL" id="BOMV01000117">
    <property type="protein sequence ID" value="GIF02019.1"/>
    <property type="molecule type" value="Genomic_DNA"/>
</dbReference>
<protein>
    <recommendedName>
        <fullName evidence="3">Phosphoribosylanthranilate isomerase</fullName>
    </recommendedName>
</protein>
<sequence length="231" mass="25019">MTNKLIKVDRVRSAGEAREVEALGAGLVGVQLATDPRFADDRAVTVLEAAAIGRELRRAGLVLVMELRDAERVRDVIAETGATLVQPIIGVVPPAEVRAAVRDAGAGIVYGGVEIAHDDDPGWVLSRYTDTPGLDAALFQADVLTEYRDSWAFLRDRAPEFDDEFQIDDLNDLARKYPLLVGLDFTPANVGEIAAALPDVRGFVLTIADQARRGDARCHPYAAVLDVLRAF</sequence>
<dbReference type="Proteomes" id="UP000636960">
    <property type="component" value="Unassembled WGS sequence"/>
</dbReference>
<reference evidence="1" key="1">
    <citation type="submission" date="2021-01" db="EMBL/GenBank/DDBJ databases">
        <title>Whole genome shotgun sequence of Actinoplanes rishiriensis NBRC 108556.</title>
        <authorList>
            <person name="Komaki H."/>
            <person name="Tamura T."/>
        </authorList>
    </citation>
    <scope>NUCLEOTIDE SEQUENCE</scope>
    <source>
        <strain evidence="1">NBRC 108556</strain>
    </source>
</reference>
<evidence type="ECO:0008006" key="3">
    <source>
        <dbReference type="Google" id="ProtNLM"/>
    </source>
</evidence>
<evidence type="ECO:0000313" key="2">
    <source>
        <dbReference type="Proteomes" id="UP000636960"/>
    </source>
</evidence>
<dbReference type="AlphaFoldDB" id="A0A919KBD5"/>
<accession>A0A919KBD5</accession>
<proteinExistence type="predicted"/>
<gene>
    <name evidence="1" type="ORF">Ari01nite_94830</name>
</gene>
<dbReference type="Gene3D" id="3.20.20.70">
    <property type="entry name" value="Aldolase class I"/>
    <property type="match status" value="1"/>
</dbReference>
<organism evidence="1 2">
    <name type="scientific">Paractinoplanes rishiriensis</name>
    <dbReference type="NCBI Taxonomy" id="1050105"/>
    <lineage>
        <taxon>Bacteria</taxon>
        <taxon>Bacillati</taxon>
        <taxon>Actinomycetota</taxon>
        <taxon>Actinomycetes</taxon>
        <taxon>Micromonosporales</taxon>
        <taxon>Micromonosporaceae</taxon>
        <taxon>Paractinoplanes</taxon>
    </lineage>
</organism>
<dbReference type="InterPro" id="IPR013785">
    <property type="entry name" value="Aldolase_TIM"/>
</dbReference>
<evidence type="ECO:0000313" key="1">
    <source>
        <dbReference type="EMBL" id="GIF02019.1"/>
    </source>
</evidence>
<keyword evidence="2" id="KW-1185">Reference proteome</keyword>
<name>A0A919KBD5_9ACTN</name>
<dbReference type="RefSeq" id="WP_203791035.1">
    <property type="nucleotide sequence ID" value="NZ_BOMV01000117.1"/>
</dbReference>
<comment type="caution">
    <text evidence="1">The sequence shown here is derived from an EMBL/GenBank/DDBJ whole genome shotgun (WGS) entry which is preliminary data.</text>
</comment>